<reference evidence="2 3" key="1">
    <citation type="journal article" date="2019" name="Int. J. Syst. Evol. Microbiol.">
        <title>The Global Catalogue of Microorganisms (GCM) 10K type strain sequencing project: providing services to taxonomists for standard genome sequencing and annotation.</title>
        <authorList>
            <consortium name="The Broad Institute Genomics Platform"/>
            <consortium name="The Broad Institute Genome Sequencing Center for Infectious Disease"/>
            <person name="Wu L."/>
            <person name="Ma J."/>
        </authorList>
    </citation>
    <scope>NUCLEOTIDE SEQUENCE [LARGE SCALE GENOMIC DNA]</scope>
    <source>
        <strain evidence="2 3">JCM 3053</strain>
    </source>
</reference>
<dbReference type="InterPro" id="IPR001343">
    <property type="entry name" value="Hemolysn_Ca-bd"/>
</dbReference>
<feature type="compositionally biased region" description="Polar residues" evidence="1">
    <location>
        <begin position="32"/>
        <end position="44"/>
    </location>
</feature>
<dbReference type="SUPFAM" id="SSF51120">
    <property type="entry name" value="beta-Roll"/>
    <property type="match status" value="1"/>
</dbReference>
<evidence type="ECO:0000256" key="1">
    <source>
        <dbReference type="SAM" id="MobiDB-lite"/>
    </source>
</evidence>
<proteinExistence type="predicted"/>
<comment type="caution">
    <text evidence="2">The sequence shown here is derived from an EMBL/GenBank/DDBJ whole genome shotgun (WGS) entry which is preliminary data.</text>
</comment>
<gene>
    <name evidence="2" type="ORF">GCM10010104_31870</name>
</gene>
<evidence type="ECO:0008006" key="4">
    <source>
        <dbReference type="Google" id="ProtNLM"/>
    </source>
</evidence>
<feature type="compositionally biased region" description="Basic and acidic residues" evidence="1">
    <location>
        <begin position="88"/>
        <end position="102"/>
    </location>
</feature>
<dbReference type="InterPro" id="IPR018511">
    <property type="entry name" value="Hemolysin-typ_Ca-bd_CS"/>
</dbReference>
<dbReference type="Gene3D" id="2.150.10.10">
    <property type="entry name" value="Serralysin-like metalloprotease, C-terminal"/>
    <property type="match status" value="1"/>
</dbReference>
<dbReference type="EMBL" id="BAAART010000063">
    <property type="protein sequence ID" value="GAA2234840.1"/>
    <property type="molecule type" value="Genomic_DNA"/>
</dbReference>
<dbReference type="Pfam" id="PF00353">
    <property type="entry name" value="HemolysinCabind"/>
    <property type="match status" value="1"/>
</dbReference>
<dbReference type="InterPro" id="IPR011049">
    <property type="entry name" value="Serralysin-like_metalloprot_C"/>
</dbReference>
<accession>A0ABN3DKN1</accession>
<dbReference type="PROSITE" id="PS00330">
    <property type="entry name" value="HEMOLYSIN_CALCIUM"/>
    <property type="match status" value="1"/>
</dbReference>
<dbReference type="Proteomes" id="UP001501474">
    <property type="component" value="Unassembled WGS sequence"/>
</dbReference>
<keyword evidence="3" id="KW-1185">Reference proteome</keyword>
<sequence length="102" mass="10970">MLHFPIREFYRIITADRSTVRDMERAGPSPSGARTSGELPSTTPRGGHDELYGGRGDDVLHGDGGDDELYGGPGRDAQGRARASPAGRRADGFAHPNHVRET</sequence>
<feature type="region of interest" description="Disordered" evidence="1">
    <location>
        <begin position="17"/>
        <end position="102"/>
    </location>
</feature>
<organism evidence="2 3">
    <name type="scientific">Streptomyces indiaensis</name>
    <dbReference type="NCBI Taxonomy" id="284033"/>
    <lineage>
        <taxon>Bacteria</taxon>
        <taxon>Bacillati</taxon>
        <taxon>Actinomycetota</taxon>
        <taxon>Actinomycetes</taxon>
        <taxon>Kitasatosporales</taxon>
        <taxon>Streptomycetaceae</taxon>
        <taxon>Streptomyces</taxon>
    </lineage>
</organism>
<feature type="compositionally biased region" description="Basic and acidic residues" evidence="1">
    <location>
        <begin position="46"/>
        <end position="64"/>
    </location>
</feature>
<evidence type="ECO:0000313" key="3">
    <source>
        <dbReference type="Proteomes" id="UP001501474"/>
    </source>
</evidence>
<protein>
    <recommendedName>
        <fullName evidence="4">Hemolysin-type calcium-binding repeat-containing protein</fullName>
    </recommendedName>
</protein>
<name>A0ABN3DKN1_9ACTN</name>
<evidence type="ECO:0000313" key="2">
    <source>
        <dbReference type="EMBL" id="GAA2234840.1"/>
    </source>
</evidence>